<dbReference type="Gene3D" id="3.30.460.20">
    <property type="entry name" value="CorA soluble domain-like"/>
    <property type="match status" value="1"/>
</dbReference>
<dbReference type="SUPFAM" id="SSF144083">
    <property type="entry name" value="Magnesium transport protein CorA, transmembrane region"/>
    <property type="match status" value="1"/>
</dbReference>
<dbReference type="HOGENOM" id="CLU_007127_2_0_6"/>
<keyword evidence="3" id="KW-0813">Transport</keyword>
<dbReference type="GO" id="GO:0015087">
    <property type="term" value="F:cobalt ion transmembrane transporter activity"/>
    <property type="evidence" value="ECO:0007669"/>
    <property type="project" value="TreeGrafter"/>
</dbReference>
<proteinExistence type="inferred from homology"/>
<evidence type="ECO:0000256" key="6">
    <source>
        <dbReference type="ARBA" id="ARBA00022692"/>
    </source>
</evidence>
<dbReference type="PANTHER" id="PTHR46494:SF3">
    <property type="entry name" value="ZINC TRANSPORT PROTEIN ZNTB"/>
    <property type="match status" value="1"/>
</dbReference>
<evidence type="ECO:0000256" key="1">
    <source>
        <dbReference type="ARBA" id="ARBA00004651"/>
    </source>
</evidence>
<dbReference type="SUPFAM" id="SSF143865">
    <property type="entry name" value="CorA soluble domain-like"/>
    <property type="match status" value="1"/>
</dbReference>
<evidence type="ECO:0000256" key="11">
    <source>
        <dbReference type="SAM" id="Phobius"/>
    </source>
</evidence>
<keyword evidence="8 11" id="KW-1133">Transmembrane helix</keyword>
<keyword evidence="9" id="KW-0406">Ion transport</keyword>
<protein>
    <submittedName>
        <fullName evidence="12">Mg2 transporter protein CorA family protein</fullName>
    </submittedName>
</protein>
<keyword evidence="10 11" id="KW-0472">Membrane</keyword>
<dbReference type="Pfam" id="PF01544">
    <property type="entry name" value="CorA"/>
    <property type="match status" value="1"/>
</dbReference>
<comment type="subcellular location">
    <subcellularLocation>
        <location evidence="1">Cell membrane</location>
        <topology evidence="1">Multi-pass membrane protein</topology>
    </subcellularLocation>
</comment>
<evidence type="ECO:0000256" key="8">
    <source>
        <dbReference type="ARBA" id="ARBA00022989"/>
    </source>
</evidence>
<organism evidence="12 13">
    <name type="scientific">Halothiobacillus neapolitanus (strain ATCC 23641 / DSM 15147 / CIP 104769 / NCIMB 8539 / c2)</name>
    <name type="common">Thiobacillus neapolitanus</name>
    <dbReference type="NCBI Taxonomy" id="555778"/>
    <lineage>
        <taxon>Bacteria</taxon>
        <taxon>Pseudomonadati</taxon>
        <taxon>Pseudomonadota</taxon>
        <taxon>Gammaproteobacteria</taxon>
        <taxon>Chromatiales</taxon>
        <taxon>Halothiobacillaceae</taxon>
        <taxon>Halothiobacillus</taxon>
    </lineage>
</organism>
<evidence type="ECO:0000256" key="2">
    <source>
        <dbReference type="ARBA" id="ARBA00009765"/>
    </source>
</evidence>
<feature type="transmembrane region" description="Helical" evidence="11">
    <location>
        <begin position="260"/>
        <end position="282"/>
    </location>
</feature>
<dbReference type="eggNOG" id="COG0598">
    <property type="taxonomic scope" value="Bacteria"/>
</dbReference>
<evidence type="ECO:0000256" key="5">
    <source>
        <dbReference type="ARBA" id="ARBA00022519"/>
    </source>
</evidence>
<dbReference type="GO" id="GO:0050897">
    <property type="term" value="F:cobalt ion binding"/>
    <property type="evidence" value="ECO:0007669"/>
    <property type="project" value="TreeGrafter"/>
</dbReference>
<evidence type="ECO:0000313" key="12">
    <source>
        <dbReference type="EMBL" id="ACX95406.1"/>
    </source>
</evidence>
<dbReference type="Gene3D" id="1.20.58.340">
    <property type="entry name" value="Magnesium transport protein CorA, transmembrane region"/>
    <property type="match status" value="2"/>
</dbReference>
<evidence type="ECO:0000256" key="7">
    <source>
        <dbReference type="ARBA" id="ARBA00022833"/>
    </source>
</evidence>
<evidence type="ECO:0000256" key="4">
    <source>
        <dbReference type="ARBA" id="ARBA00022475"/>
    </source>
</evidence>
<keyword evidence="7" id="KW-0862">Zinc</keyword>
<accession>D0KY83</accession>
<dbReference type="InterPro" id="IPR002523">
    <property type="entry name" value="MgTranspt_CorA/ZnTranspt_ZntB"/>
</dbReference>
<dbReference type="KEGG" id="hna:Hneap_0552"/>
<dbReference type="GO" id="GO:0015095">
    <property type="term" value="F:magnesium ion transmembrane transporter activity"/>
    <property type="evidence" value="ECO:0007669"/>
    <property type="project" value="TreeGrafter"/>
</dbReference>
<gene>
    <name evidence="12" type="ordered locus">Hneap_0552</name>
</gene>
<feature type="transmembrane region" description="Helical" evidence="11">
    <location>
        <begin position="294"/>
        <end position="315"/>
    </location>
</feature>
<evidence type="ECO:0000256" key="9">
    <source>
        <dbReference type="ARBA" id="ARBA00023065"/>
    </source>
</evidence>
<dbReference type="EMBL" id="CP001801">
    <property type="protein sequence ID" value="ACX95406.1"/>
    <property type="molecule type" value="Genomic_DNA"/>
</dbReference>
<sequence length="321" mass="36836">MTTDFYTWHLQGDGTARLLTLSDETPCAGPVWIHLNYTRPETQEWIRSRIDLDSTVQDTLLAEVTRPRALILDQGLLLTLRSINHNPGQEPDDMIGIRLWITPKLIISTHLRSLRAVNTLQRDMETNNAPKDAGQFVTRLVELLNEDMLDTIEEIDELTDNYEKIMLISEDVEPVSDRDLADLRTMILTLRRYLGPQRDALLSVIGSHLIWMKKGPIQRLREAENRLTRYLEVLDASRDQMRIIQEQLQTRSNNELNKQLTFLTALSAIFLPLTFITGLFGVNIDGIPGNDGHPWAFSIFTLFLVSLAAVLIYLFKRARLF</sequence>
<dbReference type="GO" id="GO:0000287">
    <property type="term" value="F:magnesium ion binding"/>
    <property type="evidence" value="ECO:0007669"/>
    <property type="project" value="TreeGrafter"/>
</dbReference>
<dbReference type="InterPro" id="IPR045863">
    <property type="entry name" value="CorA_TM1_TM2"/>
</dbReference>
<dbReference type="GO" id="GO:0005886">
    <property type="term" value="C:plasma membrane"/>
    <property type="evidence" value="ECO:0007669"/>
    <property type="project" value="UniProtKB-SubCell"/>
</dbReference>
<keyword evidence="13" id="KW-1185">Reference proteome</keyword>
<evidence type="ECO:0000313" key="13">
    <source>
        <dbReference type="Proteomes" id="UP000009102"/>
    </source>
</evidence>
<keyword evidence="6 11" id="KW-0812">Transmembrane</keyword>
<dbReference type="RefSeq" id="WP_012823442.1">
    <property type="nucleotide sequence ID" value="NC_013422.1"/>
</dbReference>
<keyword evidence="5" id="KW-0997">Cell inner membrane</keyword>
<reference evidence="12 13" key="1">
    <citation type="submission" date="2009-10" db="EMBL/GenBank/DDBJ databases">
        <title>Complete sequence of Halothiobacillus neapolitanus c2.</title>
        <authorList>
            <consortium name="US DOE Joint Genome Institute"/>
            <person name="Lucas S."/>
            <person name="Copeland A."/>
            <person name="Lapidus A."/>
            <person name="Glavina del Rio T."/>
            <person name="Tice H."/>
            <person name="Bruce D."/>
            <person name="Goodwin L."/>
            <person name="Pitluck S."/>
            <person name="Davenport K."/>
            <person name="Brettin T."/>
            <person name="Detter J.C."/>
            <person name="Han C."/>
            <person name="Tapia R."/>
            <person name="Larimer F."/>
            <person name="Land M."/>
            <person name="Hauser L."/>
            <person name="Kyrpides N."/>
            <person name="Mikhailova N."/>
            <person name="Kerfeld C."/>
            <person name="Cannon G."/>
            <person name="Heinhort S."/>
        </authorList>
    </citation>
    <scope>NUCLEOTIDE SEQUENCE [LARGE SCALE GENOMIC DNA]</scope>
    <source>
        <strain evidence="13">ATCC 23641 / c2</strain>
    </source>
</reference>
<keyword evidence="4" id="KW-1003">Cell membrane</keyword>
<comment type="similarity">
    <text evidence="2">Belongs to the CorA metal ion transporter (MIT) (TC 1.A.35) family.</text>
</comment>
<dbReference type="PANTHER" id="PTHR46494">
    <property type="entry name" value="CORA FAMILY METAL ION TRANSPORTER (EUROFUNG)"/>
    <property type="match status" value="1"/>
</dbReference>
<dbReference type="InterPro" id="IPR045861">
    <property type="entry name" value="CorA_cytoplasmic_dom"/>
</dbReference>
<dbReference type="CDD" id="cd12833">
    <property type="entry name" value="ZntB-like_1"/>
    <property type="match status" value="1"/>
</dbReference>
<evidence type="ECO:0000256" key="10">
    <source>
        <dbReference type="ARBA" id="ARBA00023136"/>
    </source>
</evidence>
<dbReference type="Proteomes" id="UP000009102">
    <property type="component" value="Chromosome"/>
</dbReference>
<name>D0KY83_HALNC</name>
<evidence type="ECO:0000256" key="3">
    <source>
        <dbReference type="ARBA" id="ARBA00022448"/>
    </source>
</evidence>
<dbReference type="AlphaFoldDB" id="D0KY83"/>
<dbReference type="STRING" id="555778.Hneap_0552"/>